<name>A0ABR2Y6M4_9PEZI</name>
<dbReference type="PANTHER" id="PTHR24096:SF149">
    <property type="entry name" value="AMP-BINDING DOMAIN-CONTAINING PROTEIN-RELATED"/>
    <property type="match status" value="1"/>
</dbReference>
<proteinExistence type="inferred from homology"/>
<evidence type="ECO:0000313" key="5">
    <source>
        <dbReference type="EMBL" id="KAK9781790.1"/>
    </source>
</evidence>
<reference evidence="5 6" key="1">
    <citation type="submission" date="2024-02" db="EMBL/GenBank/DDBJ databases">
        <title>First draft genome assembly of two strains of Seiridium cardinale.</title>
        <authorList>
            <person name="Emiliani G."/>
            <person name="Scali E."/>
        </authorList>
    </citation>
    <scope>NUCLEOTIDE SEQUENCE [LARGE SCALE GENOMIC DNA]</scope>
    <source>
        <strain evidence="5 6">BM-138-000479</strain>
    </source>
</reference>
<dbReference type="SUPFAM" id="SSF56801">
    <property type="entry name" value="Acetyl-CoA synthetase-like"/>
    <property type="match status" value="1"/>
</dbReference>
<dbReference type="EMBL" id="JARVKM010000003">
    <property type="protein sequence ID" value="KAK9781790.1"/>
    <property type="molecule type" value="Genomic_DNA"/>
</dbReference>
<dbReference type="Pfam" id="PF13193">
    <property type="entry name" value="AMP-binding_C"/>
    <property type="match status" value="1"/>
</dbReference>
<keyword evidence="2" id="KW-0436">Ligase</keyword>
<dbReference type="Proteomes" id="UP001465668">
    <property type="component" value="Unassembled WGS sequence"/>
</dbReference>
<protein>
    <submittedName>
        <fullName evidence="5">Uncharacterized protein</fullName>
    </submittedName>
</protein>
<comment type="similarity">
    <text evidence="1">Belongs to the ATP-dependent AMP-binding enzyme family.</text>
</comment>
<evidence type="ECO:0000259" key="4">
    <source>
        <dbReference type="Pfam" id="PF13193"/>
    </source>
</evidence>
<dbReference type="Gene3D" id="3.40.50.12780">
    <property type="entry name" value="N-terminal domain of ligase-like"/>
    <property type="match status" value="1"/>
</dbReference>
<keyword evidence="6" id="KW-1185">Reference proteome</keyword>
<dbReference type="InterPro" id="IPR045851">
    <property type="entry name" value="AMP-bd_C_sf"/>
</dbReference>
<dbReference type="PANTHER" id="PTHR24096">
    <property type="entry name" value="LONG-CHAIN-FATTY-ACID--COA LIGASE"/>
    <property type="match status" value="1"/>
</dbReference>
<evidence type="ECO:0000256" key="2">
    <source>
        <dbReference type="ARBA" id="ARBA00022598"/>
    </source>
</evidence>
<feature type="domain" description="AMP-dependent synthetase/ligase" evidence="3">
    <location>
        <begin position="41"/>
        <end position="414"/>
    </location>
</feature>
<dbReference type="InterPro" id="IPR042099">
    <property type="entry name" value="ANL_N_sf"/>
</dbReference>
<dbReference type="InterPro" id="IPR020845">
    <property type="entry name" value="AMP-binding_CS"/>
</dbReference>
<gene>
    <name evidence="5" type="ORF">SCAR479_01661</name>
</gene>
<sequence>MSRIYTHPTLPRVETPNLDLLSLLFDSDLTLAQDDTVLHVDAASPEDKYTKAQLKVLIERVAYGLRENYRIGANGPNKDIVTLISYGAVMLPSLFYGVIGAGGVFSAASPSSSVSELERLLADSKIIICDNEHVNVVLQAALRADIPKRNILILDSITRSLKSLDGRVDAISTNRRLPWQKITDPQALKESLIVILWSSGTTGLPKGVRLSHLNLVAETFIYSLPGRAWAQKQMDEGTFVPVEYRSLAHLPTSHIAGVFGYFIAAQYSGGQVYWMKRYSWPDLLKYAGQHKITVFYTVPSIYLRISKSPDVTDQFSHLIGASTGAAPMGDKLQRSANRRLGEGKHQMLGQTWGLSETTGAVTAVPAGESDDTGSIGSILPGIELRLVDEDFKDVEPGQEGELVLKGPVVTNGYYNNPQATKDAFHDGWFLTGDIGVMRGGKFFVVDRRKELLKYKGLQVAPAEIEGLLFDHPLIKEAAVIGLPDPSAGDLPRAYVVPETKAKISEGEVQQYVASKLAGHKQLRGGVVFENMKADTFRGI</sequence>
<comment type="caution">
    <text evidence="5">The sequence shown here is derived from an EMBL/GenBank/DDBJ whole genome shotgun (WGS) entry which is preliminary data.</text>
</comment>
<accession>A0ABR2Y6M4</accession>
<evidence type="ECO:0000259" key="3">
    <source>
        <dbReference type="Pfam" id="PF00501"/>
    </source>
</evidence>
<dbReference type="InterPro" id="IPR000873">
    <property type="entry name" value="AMP-dep_synth/lig_dom"/>
</dbReference>
<feature type="domain" description="AMP-binding enzyme C-terminal" evidence="4">
    <location>
        <begin position="463"/>
        <end position="528"/>
    </location>
</feature>
<dbReference type="Pfam" id="PF00501">
    <property type="entry name" value="AMP-binding"/>
    <property type="match status" value="1"/>
</dbReference>
<dbReference type="PROSITE" id="PS00455">
    <property type="entry name" value="AMP_BINDING"/>
    <property type="match status" value="1"/>
</dbReference>
<dbReference type="InterPro" id="IPR025110">
    <property type="entry name" value="AMP-bd_C"/>
</dbReference>
<organism evidence="5 6">
    <name type="scientific">Seiridium cardinale</name>
    <dbReference type="NCBI Taxonomy" id="138064"/>
    <lineage>
        <taxon>Eukaryota</taxon>
        <taxon>Fungi</taxon>
        <taxon>Dikarya</taxon>
        <taxon>Ascomycota</taxon>
        <taxon>Pezizomycotina</taxon>
        <taxon>Sordariomycetes</taxon>
        <taxon>Xylariomycetidae</taxon>
        <taxon>Amphisphaeriales</taxon>
        <taxon>Sporocadaceae</taxon>
        <taxon>Seiridium</taxon>
    </lineage>
</organism>
<evidence type="ECO:0000256" key="1">
    <source>
        <dbReference type="ARBA" id="ARBA00006432"/>
    </source>
</evidence>
<dbReference type="Gene3D" id="3.30.300.30">
    <property type="match status" value="1"/>
</dbReference>
<evidence type="ECO:0000313" key="6">
    <source>
        <dbReference type="Proteomes" id="UP001465668"/>
    </source>
</evidence>